<dbReference type="Gene3D" id="3.40.50.300">
    <property type="entry name" value="P-loop containing nucleotide triphosphate hydrolases"/>
    <property type="match status" value="1"/>
</dbReference>
<dbReference type="PROSITE" id="PS51419">
    <property type="entry name" value="RAB"/>
    <property type="match status" value="1"/>
</dbReference>
<evidence type="ECO:0000256" key="2">
    <source>
        <dbReference type="ARBA" id="ARBA00023134"/>
    </source>
</evidence>
<dbReference type="SMART" id="SM00174">
    <property type="entry name" value="RHO"/>
    <property type="match status" value="1"/>
</dbReference>
<proteinExistence type="predicted"/>
<dbReference type="PANTHER" id="PTHR47977">
    <property type="entry name" value="RAS-RELATED PROTEIN RAB"/>
    <property type="match status" value="1"/>
</dbReference>
<dbReference type="Pfam" id="PF00071">
    <property type="entry name" value="Ras"/>
    <property type="match status" value="1"/>
</dbReference>
<dbReference type="SUPFAM" id="SSF52540">
    <property type="entry name" value="P-loop containing nucleoside triphosphate hydrolases"/>
    <property type="match status" value="1"/>
</dbReference>
<organism evidence="3">
    <name type="scientific">Menopon gallinae</name>
    <name type="common">poultry shaft louse</name>
    <dbReference type="NCBI Taxonomy" id="328185"/>
    <lineage>
        <taxon>Eukaryota</taxon>
        <taxon>Metazoa</taxon>
        <taxon>Ecdysozoa</taxon>
        <taxon>Arthropoda</taxon>
        <taxon>Hexapoda</taxon>
        <taxon>Insecta</taxon>
        <taxon>Pterygota</taxon>
        <taxon>Neoptera</taxon>
        <taxon>Paraneoptera</taxon>
        <taxon>Psocodea</taxon>
        <taxon>Troctomorpha</taxon>
        <taxon>Phthiraptera</taxon>
        <taxon>Amblycera</taxon>
        <taxon>Menoponidae</taxon>
        <taxon>Menopon</taxon>
    </lineage>
</organism>
<protein>
    <submittedName>
        <fullName evidence="3">Uncharacterized protein</fullName>
    </submittedName>
</protein>
<gene>
    <name evidence="3" type="ORF">PYX00_011465</name>
</gene>
<dbReference type="GO" id="GO:0005525">
    <property type="term" value="F:GTP binding"/>
    <property type="evidence" value="ECO:0007669"/>
    <property type="project" value="UniProtKB-KW"/>
</dbReference>
<keyword evidence="2" id="KW-0342">GTP-binding</keyword>
<evidence type="ECO:0000313" key="3">
    <source>
        <dbReference type="EMBL" id="KAL0265750.1"/>
    </source>
</evidence>
<dbReference type="NCBIfam" id="TIGR00231">
    <property type="entry name" value="small_GTP"/>
    <property type="match status" value="1"/>
</dbReference>
<dbReference type="InterPro" id="IPR027417">
    <property type="entry name" value="P-loop_NTPase"/>
</dbReference>
<dbReference type="GO" id="GO:0003924">
    <property type="term" value="F:GTPase activity"/>
    <property type="evidence" value="ECO:0007669"/>
    <property type="project" value="InterPro"/>
</dbReference>
<dbReference type="PROSITE" id="PS51421">
    <property type="entry name" value="RAS"/>
    <property type="match status" value="1"/>
</dbReference>
<dbReference type="SMART" id="SM00175">
    <property type="entry name" value="RAB"/>
    <property type="match status" value="1"/>
</dbReference>
<comment type="caution">
    <text evidence="3">The sequence shown here is derived from an EMBL/GenBank/DDBJ whole genome shotgun (WGS) entry which is preliminary data.</text>
</comment>
<evidence type="ECO:0000256" key="1">
    <source>
        <dbReference type="ARBA" id="ARBA00022741"/>
    </source>
</evidence>
<dbReference type="InterPro" id="IPR050227">
    <property type="entry name" value="Rab"/>
</dbReference>
<dbReference type="SMART" id="SM00173">
    <property type="entry name" value="RAS"/>
    <property type="match status" value="1"/>
</dbReference>
<dbReference type="InterPro" id="IPR005225">
    <property type="entry name" value="Small_GTP-bd"/>
</dbReference>
<keyword evidence="1" id="KW-0547">Nucleotide-binding</keyword>
<accession>A0AAW2H7P6</accession>
<sequence length="173" mass="19279">MKDDADGDVRNTIGIDFVPTTVMVDGVPIRMQIWDTAGQERYWSITKSYYRGAHGVFIVFDLTSKKSFAAVCKLMEHILAEVDTSTHKMLVGNKSDKFSREELAEAEALYAQKAKELKICFLAVSAFSGRNIENMFVAMGRMLLRSQKDREATGGVLDLQHGSGRGPYLGRCC</sequence>
<dbReference type="AlphaFoldDB" id="A0AAW2H7P6"/>
<dbReference type="FunFam" id="3.40.50.300:FF:001447">
    <property type="entry name" value="Ras-related protein Rab-1B"/>
    <property type="match status" value="1"/>
</dbReference>
<dbReference type="EMBL" id="JARGDH010000006">
    <property type="protein sequence ID" value="KAL0265750.1"/>
    <property type="molecule type" value="Genomic_DNA"/>
</dbReference>
<dbReference type="PRINTS" id="PR00449">
    <property type="entry name" value="RASTRNSFRMNG"/>
</dbReference>
<reference evidence="3" key="1">
    <citation type="journal article" date="2024" name="Gigascience">
        <title>Chromosome-level genome of the poultry shaft louse Menopon gallinae provides insight into the host-switching and adaptive evolution of parasitic lice.</title>
        <authorList>
            <person name="Xu Y."/>
            <person name="Ma L."/>
            <person name="Liu S."/>
            <person name="Liang Y."/>
            <person name="Liu Q."/>
            <person name="He Z."/>
            <person name="Tian L."/>
            <person name="Duan Y."/>
            <person name="Cai W."/>
            <person name="Li H."/>
            <person name="Song F."/>
        </authorList>
    </citation>
    <scope>NUCLEOTIDE SEQUENCE</scope>
    <source>
        <strain evidence="3">Cailab_2023a</strain>
    </source>
</reference>
<name>A0AAW2H7P6_9NEOP</name>
<dbReference type="CDD" id="cd00154">
    <property type="entry name" value="Rab"/>
    <property type="match status" value="1"/>
</dbReference>
<dbReference type="InterPro" id="IPR001806">
    <property type="entry name" value="Small_GTPase"/>
</dbReference>